<dbReference type="EMBL" id="OBMI01000003">
    <property type="protein sequence ID" value="SOB87751.1"/>
    <property type="molecule type" value="Genomic_DNA"/>
</dbReference>
<keyword evidence="2" id="KW-0472">Membrane</keyword>
<organism evidence="3 4">
    <name type="scientific">Sphingomonas guangdongensis</name>
    <dbReference type="NCBI Taxonomy" id="1141890"/>
    <lineage>
        <taxon>Bacteria</taxon>
        <taxon>Pseudomonadati</taxon>
        <taxon>Pseudomonadota</taxon>
        <taxon>Alphaproteobacteria</taxon>
        <taxon>Sphingomonadales</taxon>
        <taxon>Sphingomonadaceae</taxon>
        <taxon>Sphingomonas</taxon>
    </lineage>
</organism>
<feature type="transmembrane region" description="Helical" evidence="2">
    <location>
        <begin position="39"/>
        <end position="60"/>
    </location>
</feature>
<dbReference type="Proteomes" id="UP000219494">
    <property type="component" value="Unassembled WGS sequence"/>
</dbReference>
<name>A0A285R0X7_9SPHN</name>
<evidence type="ECO:0000256" key="2">
    <source>
        <dbReference type="SAM" id="Phobius"/>
    </source>
</evidence>
<dbReference type="RefSeq" id="WP_097064703.1">
    <property type="nucleotide sequence ID" value="NZ_OBMI01000003.1"/>
</dbReference>
<proteinExistence type="predicted"/>
<accession>A0A285R0X7</accession>
<keyword evidence="2" id="KW-0812">Transmembrane</keyword>
<keyword evidence="4" id="KW-1185">Reference proteome</keyword>
<reference evidence="3 4" key="1">
    <citation type="submission" date="2017-07" db="EMBL/GenBank/DDBJ databases">
        <authorList>
            <person name="Sun Z.S."/>
            <person name="Albrecht U."/>
            <person name="Echele G."/>
            <person name="Lee C.C."/>
        </authorList>
    </citation>
    <scope>NUCLEOTIDE SEQUENCE [LARGE SCALE GENOMIC DNA]</scope>
    <source>
        <strain evidence="3 4">CGMCC 1.12672</strain>
    </source>
</reference>
<evidence type="ECO:0000256" key="1">
    <source>
        <dbReference type="SAM" id="MobiDB-lite"/>
    </source>
</evidence>
<protein>
    <recommendedName>
        <fullName evidence="5">Lipopolysaccharide assembly protein A domain-containing protein</fullName>
    </recommendedName>
</protein>
<feature type="region of interest" description="Disordered" evidence="1">
    <location>
        <begin position="85"/>
        <end position="120"/>
    </location>
</feature>
<keyword evidence="2" id="KW-1133">Transmembrane helix</keyword>
<dbReference type="OrthoDB" id="7595841at2"/>
<evidence type="ECO:0008006" key="5">
    <source>
        <dbReference type="Google" id="ProtNLM"/>
    </source>
</evidence>
<evidence type="ECO:0000313" key="3">
    <source>
        <dbReference type="EMBL" id="SOB87751.1"/>
    </source>
</evidence>
<dbReference type="AlphaFoldDB" id="A0A285R0X7"/>
<evidence type="ECO:0000313" key="4">
    <source>
        <dbReference type="Proteomes" id="UP000219494"/>
    </source>
</evidence>
<gene>
    <name evidence="3" type="ORF">SAMN06297144_2887</name>
</gene>
<sequence length="120" mass="13234">MQFLKTLLVVFTVALAVGFAFNNWDVVSVRLWGGLLIDINLPLLLLICFLAGLLPTYFWHQAVRWRLKQRLQSSERAVQDLRLAVATPPPTPSTGTVWPADGAPLPPPSAAPPLIDDPRP</sequence>